<gene>
    <name evidence="3" type="ORF">J8273_1615</name>
</gene>
<dbReference type="SMART" id="SM00369">
    <property type="entry name" value="LRR_TYP"/>
    <property type="match status" value="13"/>
</dbReference>
<accession>A0A8J6BB53</accession>
<name>A0A8J6BB53_9EUKA</name>
<dbReference type="AlphaFoldDB" id="A0A8J6BB53"/>
<evidence type="ECO:0000256" key="1">
    <source>
        <dbReference type="ARBA" id="ARBA00022614"/>
    </source>
</evidence>
<keyword evidence="2" id="KW-0677">Repeat</keyword>
<dbReference type="InterPro" id="IPR003591">
    <property type="entry name" value="Leu-rich_rpt_typical-subtyp"/>
</dbReference>
<dbReference type="Gene3D" id="3.80.10.10">
    <property type="entry name" value="Ribonuclease Inhibitor"/>
    <property type="match status" value="3"/>
</dbReference>
<dbReference type="OrthoDB" id="660555at2759"/>
<dbReference type="InterPro" id="IPR001611">
    <property type="entry name" value="Leu-rich_rpt"/>
</dbReference>
<protein>
    <submittedName>
        <fullName evidence="3">Leucine rich repeat</fullName>
    </submittedName>
</protein>
<dbReference type="EMBL" id="JAHDYR010000005">
    <property type="protein sequence ID" value="KAG9396602.1"/>
    <property type="molecule type" value="Genomic_DNA"/>
</dbReference>
<dbReference type="InterPro" id="IPR050216">
    <property type="entry name" value="LRR_domain-containing"/>
</dbReference>
<dbReference type="InterPro" id="IPR032675">
    <property type="entry name" value="LRR_dom_sf"/>
</dbReference>
<dbReference type="Pfam" id="PF13855">
    <property type="entry name" value="LRR_8"/>
    <property type="match status" value="4"/>
</dbReference>
<dbReference type="SMART" id="SM00364">
    <property type="entry name" value="LRR_BAC"/>
    <property type="match status" value="9"/>
</dbReference>
<dbReference type="PANTHER" id="PTHR48051:SF46">
    <property type="entry name" value="LEUCINE RICH REPEAT-CONTAINING DOMAIN PROTEIN"/>
    <property type="match status" value="1"/>
</dbReference>
<proteinExistence type="predicted"/>
<evidence type="ECO:0000256" key="2">
    <source>
        <dbReference type="ARBA" id="ARBA00022737"/>
    </source>
</evidence>
<dbReference type="PANTHER" id="PTHR48051">
    <property type="match status" value="1"/>
</dbReference>
<dbReference type="GO" id="GO:0005737">
    <property type="term" value="C:cytoplasm"/>
    <property type="evidence" value="ECO:0007669"/>
    <property type="project" value="TreeGrafter"/>
</dbReference>
<dbReference type="PROSITE" id="PS51450">
    <property type="entry name" value="LRR"/>
    <property type="match status" value="4"/>
</dbReference>
<dbReference type="Proteomes" id="UP000717585">
    <property type="component" value="Unassembled WGS sequence"/>
</dbReference>
<sequence>MNRGRFGGGAIGTGVQIFAPDPSARVEGACKRARHSGELIISNCDLIDLPPFVYNINEEDFGEKWFELVGITKIIARDNKLVELTDDISRWLELSVLDLSNNMLLSFPKAVEALAELRALKLDGNRLTDLPDVLDRLPVLALLTLSRNSLAALPSSITRCLALASLDVSNNRLARVPPGTGALWTNLIHLDLSHNMLDDLSEMKPIPSLETINLSFNRLMALPDFLGQCTKLHTVEAEHNSIRFVPAMPEALTELRMGNNQLSGLPESLLECRKLSVLVVSDNSIESLPDDIDRLSSLTTLDVHNNSLRSLPPRLGLLQGTLVRLSAEGNQLKDLKHAVLQKGAVAVLDLLRTRMDVEDDEPQAAVHAETLGASGRLVVSPGPTVFPQRSMRGRADLDGVTAVIANGCGLESIDDELLAELFPSLQTLELGDNKLTEMPALHRIATLKTVVLRKNRLTAVPETLAQCRNLEHLDLSVNKISNYSVPETVFARLPLRHLDMSYNALKTFPFEARGVPPRLETLIVANNHIADFPTELGESFVKVGLQVLDIANNDMSTIPPVMGRCPLTQFQVEGNILRRLRQAIITQGTEAILKWLRMQM</sequence>
<reference evidence="3" key="1">
    <citation type="submission" date="2021-05" db="EMBL/GenBank/DDBJ databases">
        <title>A free-living protist that lacks canonical eukaryotic 1 DNA replication and segregation systems.</title>
        <authorList>
            <person name="Salas-Leiva D.E."/>
            <person name="Tromer E.C."/>
            <person name="Curtis B.A."/>
            <person name="Jerlstrom-Hultqvist J."/>
            <person name="Kolisko M."/>
            <person name="Yi Z."/>
            <person name="Salas-Leiva J.S."/>
            <person name="Gallot-Lavallee L."/>
            <person name="Kops G.J.P.L."/>
            <person name="Archibald J.M."/>
            <person name="Simpson A.G.B."/>
            <person name="Roger A.J."/>
        </authorList>
    </citation>
    <scope>NUCLEOTIDE SEQUENCE</scope>
    <source>
        <strain evidence="3">BICM</strain>
    </source>
</reference>
<dbReference type="SUPFAM" id="SSF52058">
    <property type="entry name" value="L domain-like"/>
    <property type="match status" value="1"/>
</dbReference>
<keyword evidence="4" id="KW-1185">Reference proteome</keyword>
<organism evidence="3 4">
    <name type="scientific">Carpediemonas membranifera</name>
    <dbReference type="NCBI Taxonomy" id="201153"/>
    <lineage>
        <taxon>Eukaryota</taxon>
        <taxon>Metamonada</taxon>
        <taxon>Carpediemonas-like organisms</taxon>
        <taxon>Carpediemonas</taxon>
    </lineage>
</organism>
<comment type="caution">
    <text evidence="3">The sequence shown here is derived from an EMBL/GenBank/DDBJ whole genome shotgun (WGS) entry which is preliminary data.</text>
</comment>
<evidence type="ECO:0000313" key="3">
    <source>
        <dbReference type="EMBL" id="KAG9396602.1"/>
    </source>
</evidence>
<keyword evidence="1" id="KW-0433">Leucine-rich repeat</keyword>
<evidence type="ECO:0000313" key="4">
    <source>
        <dbReference type="Proteomes" id="UP000717585"/>
    </source>
</evidence>